<dbReference type="Proteomes" id="UP000219422">
    <property type="component" value="Chromosome"/>
</dbReference>
<reference evidence="1 2" key="1">
    <citation type="submission" date="2017-10" db="EMBL/GenBank/DDBJ databases">
        <title>Sphingobium yanoikuyae S72.</title>
        <authorList>
            <person name="Sanchez E."/>
            <person name="Bustos P."/>
            <person name="Mendoza P."/>
            <person name="Guo X."/>
            <person name="Mendoza A."/>
        </authorList>
    </citation>
    <scope>NUCLEOTIDE SEQUENCE [LARGE SCALE GENOMIC DNA]</scope>
    <source>
        <strain evidence="1 2">S72</strain>
    </source>
</reference>
<dbReference type="Pfam" id="PF04985">
    <property type="entry name" value="Phage_tube"/>
    <property type="match status" value="1"/>
</dbReference>
<organism evidence="1 2">
    <name type="scientific">Sphingobium yanoikuyae</name>
    <name type="common">Sphingomonas yanoikuyae</name>
    <dbReference type="NCBI Taxonomy" id="13690"/>
    <lineage>
        <taxon>Bacteria</taxon>
        <taxon>Pseudomonadati</taxon>
        <taxon>Pseudomonadota</taxon>
        <taxon>Alphaproteobacteria</taxon>
        <taxon>Sphingomonadales</taxon>
        <taxon>Sphingomonadaceae</taxon>
        <taxon>Sphingobium</taxon>
    </lineage>
</organism>
<evidence type="ECO:0000313" key="2">
    <source>
        <dbReference type="Proteomes" id="UP000219422"/>
    </source>
</evidence>
<accession>A0A291N766</accession>
<dbReference type="AlphaFoldDB" id="A0A291N766"/>
<protein>
    <submittedName>
        <fullName evidence="1">Phage major tail tube protein</fullName>
    </submittedName>
</protein>
<dbReference type="KEGG" id="sya:A6768_24795"/>
<name>A0A291N766_SPHYA</name>
<dbReference type="NCBIfam" id="TIGR01611">
    <property type="entry name" value="tail_tube"/>
    <property type="match status" value="1"/>
</dbReference>
<dbReference type="InterPro" id="IPR006498">
    <property type="entry name" value="Tail_tube"/>
</dbReference>
<dbReference type="EMBL" id="CP023741">
    <property type="protein sequence ID" value="ATI82898.1"/>
    <property type="molecule type" value="Genomic_DNA"/>
</dbReference>
<sequence>MGLPRVLKNMNFYNEGFAYGGEAKTVTLPTLTRKLEEYRGGGMGGPVQIDMGMEAMELSATFGGPVRDVLRQWGTRTVDGVYLRFAGSYQQDDTADVDTIEVIVRGRYSEIEMGDQEVGEAGEFSITMAVAYYKLVWNGRTEIEIDPMNMVEIVGGVDRSAQLRASVGMF</sequence>
<gene>
    <name evidence="1" type="ORF">A6768_24795</name>
</gene>
<dbReference type="GeneID" id="57780082"/>
<proteinExistence type="predicted"/>
<dbReference type="RefSeq" id="WP_097385344.1">
    <property type="nucleotide sequence ID" value="NZ_CP023741.1"/>
</dbReference>
<evidence type="ECO:0000313" key="1">
    <source>
        <dbReference type="EMBL" id="ATI82898.1"/>
    </source>
</evidence>